<evidence type="ECO:0000313" key="3">
    <source>
        <dbReference type="EMBL" id="KAG7099970.1"/>
    </source>
</evidence>
<keyword evidence="4" id="KW-1185">Reference proteome</keyword>
<dbReference type="RefSeq" id="XP_043016440.1">
    <property type="nucleotide sequence ID" value="XM_043147726.1"/>
</dbReference>
<evidence type="ECO:0000313" key="4">
    <source>
        <dbReference type="Proteomes" id="UP001049176"/>
    </source>
</evidence>
<dbReference type="EMBL" id="CM032181">
    <property type="protein sequence ID" value="KAG7099970.1"/>
    <property type="molecule type" value="Genomic_DNA"/>
</dbReference>
<accession>A0A9P7V422</accession>
<dbReference type="Gene3D" id="3.40.50.11350">
    <property type="match status" value="1"/>
</dbReference>
<feature type="region of interest" description="Disordered" evidence="1">
    <location>
        <begin position="1"/>
        <end position="40"/>
    </location>
</feature>
<dbReference type="KEGG" id="more:E1B28_001763"/>
<gene>
    <name evidence="3" type="ORF">E1B28_001763</name>
</gene>
<comment type="caution">
    <text evidence="3">The sequence shown here is derived from an EMBL/GenBank/DDBJ whole genome shotgun (WGS) entry which is preliminary data.</text>
</comment>
<evidence type="ECO:0000256" key="2">
    <source>
        <dbReference type="SAM" id="Phobius"/>
    </source>
</evidence>
<feature type="transmembrane region" description="Helical" evidence="2">
    <location>
        <begin position="99"/>
        <end position="123"/>
    </location>
</feature>
<proteinExistence type="predicted"/>
<name>A0A9P7V422_9AGAR</name>
<dbReference type="Proteomes" id="UP001049176">
    <property type="component" value="Chromosome 1"/>
</dbReference>
<dbReference type="OrthoDB" id="2392789at2759"/>
<protein>
    <recommendedName>
        <fullName evidence="5">GDP-fucose protein O-fucosyltransferase</fullName>
    </recommendedName>
</protein>
<organism evidence="3 4">
    <name type="scientific">Marasmius oreades</name>
    <name type="common">fairy-ring Marasmius</name>
    <dbReference type="NCBI Taxonomy" id="181124"/>
    <lineage>
        <taxon>Eukaryota</taxon>
        <taxon>Fungi</taxon>
        <taxon>Dikarya</taxon>
        <taxon>Basidiomycota</taxon>
        <taxon>Agaricomycotina</taxon>
        <taxon>Agaricomycetes</taxon>
        <taxon>Agaricomycetidae</taxon>
        <taxon>Agaricales</taxon>
        <taxon>Marasmiineae</taxon>
        <taxon>Marasmiaceae</taxon>
        <taxon>Marasmius</taxon>
    </lineage>
</organism>
<keyword evidence="2" id="KW-1133">Transmembrane helix</keyword>
<dbReference type="GO" id="GO:0006487">
    <property type="term" value="P:protein N-linked glycosylation"/>
    <property type="evidence" value="ECO:0007669"/>
    <property type="project" value="TreeGrafter"/>
</dbReference>
<reference evidence="3" key="1">
    <citation type="journal article" date="2021" name="Genome Biol. Evol.">
        <title>The assembled and annotated genome of the fairy-ring fungus Marasmius oreades.</title>
        <authorList>
            <person name="Hiltunen M."/>
            <person name="Ament-Velasquez S.L."/>
            <person name="Johannesson H."/>
        </authorList>
    </citation>
    <scope>NUCLEOTIDE SEQUENCE</scope>
    <source>
        <strain evidence="3">03SP1</strain>
    </source>
</reference>
<dbReference type="PANTHER" id="PTHR13132">
    <property type="entry name" value="ALPHA- 1,6 -FUCOSYLTRANSFERASE"/>
    <property type="match status" value="1"/>
</dbReference>
<keyword evidence="2" id="KW-0812">Transmembrane</keyword>
<dbReference type="GO" id="GO:0046921">
    <property type="term" value="F:alpha-(1-&gt;6)-fucosyltransferase activity"/>
    <property type="evidence" value="ECO:0007669"/>
    <property type="project" value="TreeGrafter"/>
</dbReference>
<evidence type="ECO:0000256" key="1">
    <source>
        <dbReference type="SAM" id="MobiDB-lite"/>
    </source>
</evidence>
<evidence type="ECO:0008006" key="5">
    <source>
        <dbReference type="Google" id="ProtNLM"/>
    </source>
</evidence>
<dbReference type="PANTHER" id="PTHR13132:SF29">
    <property type="entry name" value="ALPHA-(1,6)-FUCOSYLTRANSFERASE"/>
    <property type="match status" value="1"/>
</dbReference>
<sequence>MPRPRPLTHVSNSQSVDYSSQSQLTPRTPHSRSGRAEEAYGEVEIDGVDELQEGDMRNMQNVPLLRSSASDTFPVTGYRGRGDDHRAETRRQGLTLKLIASRLPIVIGSMVAGLLLILIVVSYQKPGTLETYIGGVVTPSAASSQDSTNSTQQDHNHVDPAILISYENYTFFPLKPGEYAAECRKMVGVWMENHGYWQIPPIGVKDVIHKSGPPVCSSTITYMLGGKVGLVADLALMAQAAALAQERNRTFLVDDTYWNRGKWKDHFEDVRVTQPGPEQGCQPPPPEELVACPRLARHWIINAGTAKYHFNHGFHEQYEDPYAHNLNRDKPVFETAHESLSTTIRPNAQLKALITAARKELSDLFEESSTEYIAVHIRRGDNKASAWKYSSPGIQVPTQEFVDATSETWSRLNLSQSQISAHIASDSPAAIHEFSEALDKQWKVFSLSQSKDPNIKALASPEQYFQNNFEKLYDTEERVNLTRGIVVDLALLSGLWSDGEIKPQAVVCTIPSSICKISAIGFGWEGAFGQVNELGDIDQQGKRWVEIDEKSSIIPVWSAFNLFN</sequence>
<keyword evidence="2" id="KW-0472">Membrane</keyword>
<feature type="compositionally biased region" description="Low complexity" evidence="1">
    <location>
        <begin position="11"/>
        <end position="23"/>
    </location>
</feature>
<dbReference type="AlphaFoldDB" id="A0A9P7V422"/>
<dbReference type="GeneID" id="66070839"/>